<keyword evidence="2" id="KW-1185">Reference proteome</keyword>
<accession>A0A8H5LZE6</accession>
<proteinExistence type="predicted"/>
<dbReference type="InterPro" id="IPR036404">
    <property type="entry name" value="Jacalin-like_lectin_dom_sf"/>
</dbReference>
<protein>
    <submittedName>
        <fullName evidence="1">Uncharacterized protein</fullName>
    </submittedName>
</protein>
<evidence type="ECO:0000313" key="2">
    <source>
        <dbReference type="Proteomes" id="UP000565441"/>
    </source>
</evidence>
<dbReference type="Proteomes" id="UP000565441">
    <property type="component" value="Unassembled WGS sequence"/>
</dbReference>
<dbReference type="Gene3D" id="2.100.10.30">
    <property type="entry name" value="Jacalin-like lectin domain"/>
    <property type="match status" value="1"/>
</dbReference>
<dbReference type="EMBL" id="JAACJP010000032">
    <property type="protein sequence ID" value="KAF5375650.1"/>
    <property type="molecule type" value="Genomic_DNA"/>
</dbReference>
<gene>
    <name evidence="1" type="ORF">D9615_009395</name>
</gene>
<sequence length="180" mass="19552">MLPPVVLSESIGFTSEPASTFDDLKDVGLWPADQTIKKITQIKIWTGETRPNAIELTYQLINDDDPQIRLHGLRRGDEHIVAVADNEYFVGVFGAIDSDKMRPSLRRLGFVVYDIDTGNLTERGPYPATTNSDKVKGFASGLGVILALTGTLTANTILNSFAVYSLLTDGLVGSKPALKV</sequence>
<dbReference type="AlphaFoldDB" id="A0A8H5LZE6"/>
<comment type="caution">
    <text evidence="1">The sequence shown here is derived from an EMBL/GenBank/DDBJ whole genome shotgun (WGS) entry which is preliminary data.</text>
</comment>
<dbReference type="OrthoDB" id="2951854at2759"/>
<reference evidence="1 2" key="1">
    <citation type="journal article" date="2020" name="ISME J.">
        <title>Uncovering the hidden diversity of litter-decomposition mechanisms in mushroom-forming fungi.</title>
        <authorList>
            <person name="Floudas D."/>
            <person name="Bentzer J."/>
            <person name="Ahren D."/>
            <person name="Johansson T."/>
            <person name="Persson P."/>
            <person name="Tunlid A."/>
        </authorList>
    </citation>
    <scope>NUCLEOTIDE SEQUENCE [LARGE SCALE GENOMIC DNA]</scope>
    <source>
        <strain evidence="1 2">CBS 661.87</strain>
    </source>
</reference>
<organism evidence="1 2">
    <name type="scientific">Tricholomella constricta</name>
    <dbReference type="NCBI Taxonomy" id="117010"/>
    <lineage>
        <taxon>Eukaryota</taxon>
        <taxon>Fungi</taxon>
        <taxon>Dikarya</taxon>
        <taxon>Basidiomycota</taxon>
        <taxon>Agaricomycotina</taxon>
        <taxon>Agaricomycetes</taxon>
        <taxon>Agaricomycetidae</taxon>
        <taxon>Agaricales</taxon>
        <taxon>Tricholomatineae</taxon>
        <taxon>Lyophyllaceae</taxon>
        <taxon>Tricholomella</taxon>
    </lineage>
</organism>
<evidence type="ECO:0000313" key="1">
    <source>
        <dbReference type="EMBL" id="KAF5375650.1"/>
    </source>
</evidence>
<name>A0A8H5LZE6_9AGAR</name>
<dbReference type="SUPFAM" id="SSF51101">
    <property type="entry name" value="Mannose-binding lectins"/>
    <property type="match status" value="1"/>
</dbReference>